<dbReference type="EMBL" id="GGFL01010741">
    <property type="protein sequence ID" value="MBW74919.1"/>
    <property type="molecule type" value="Transcribed_RNA"/>
</dbReference>
<accession>A0A2M4DBM7</accession>
<evidence type="ECO:0000313" key="2">
    <source>
        <dbReference type="EMBL" id="MBW74919.1"/>
    </source>
</evidence>
<proteinExistence type="predicted"/>
<evidence type="ECO:0000256" key="1">
    <source>
        <dbReference type="SAM" id="SignalP"/>
    </source>
</evidence>
<protein>
    <submittedName>
        <fullName evidence="2">Putative secreted protein</fullName>
    </submittedName>
</protein>
<feature type="chain" id="PRO_5014759913" evidence="1">
    <location>
        <begin position="22"/>
        <end position="184"/>
    </location>
</feature>
<sequence length="184" mass="21480">MVRIVITLVHRVLLPIVNVNALDTAHQKLELVLIEDLEQRQRYERIDALQERLHLILDPGFKPPVDHEPYILVLVVVRHIQLGTTRFQLPLAHRTEALLVHAERQIEFARIVLLDVEQRVVVLRIDRFHVLQIDRFLQHHLVERSDKESIQKLPMVDGHSSDPSDESEVIEMLLVTQPTVRIDL</sequence>
<feature type="signal peptide" evidence="1">
    <location>
        <begin position="1"/>
        <end position="21"/>
    </location>
</feature>
<reference evidence="2" key="1">
    <citation type="submission" date="2018-01" db="EMBL/GenBank/DDBJ databases">
        <title>An insight into the sialome of Amazonian anophelines.</title>
        <authorList>
            <person name="Ribeiro J.M."/>
            <person name="Scarpassa V."/>
            <person name="Calvo E."/>
        </authorList>
    </citation>
    <scope>NUCLEOTIDE SEQUENCE</scope>
</reference>
<dbReference type="AlphaFoldDB" id="A0A2M4DBM7"/>
<name>A0A2M4DBM7_ANODA</name>
<keyword evidence="1" id="KW-0732">Signal</keyword>
<organism evidence="2">
    <name type="scientific">Anopheles darlingi</name>
    <name type="common">Mosquito</name>
    <dbReference type="NCBI Taxonomy" id="43151"/>
    <lineage>
        <taxon>Eukaryota</taxon>
        <taxon>Metazoa</taxon>
        <taxon>Ecdysozoa</taxon>
        <taxon>Arthropoda</taxon>
        <taxon>Hexapoda</taxon>
        <taxon>Insecta</taxon>
        <taxon>Pterygota</taxon>
        <taxon>Neoptera</taxon>
        <taxon>Endopterygota</taxon>
        <taxon>Diptera</taxon>
        <taxon>Nematocera</taxon>
        <taxon>Culicoidea</taxon>
        <taxon>Culicidae</taxon>
        <taxon>Anophelinae</taxon>
        <taxon>Anopheles</taxon>
    </lineage>
</organism>